<dbReference type="InterPro" id="IPR004477">
    <property type="entry name" value="ComEC_N"/>
</dbReference>
<feature type="transmembrane region" description="Helical" evidence="6">
    <location>
        <begin position="470"/>
        <end position="487"/>
    </location>
</feature>
<comment type="subcellular location">
    <subcellularLocation>
        <location evidence="1">Cell membrane</location>
        <topology evidence="1">Multi-pass membrane protein</topology>
    </subcellularLocation>
</comment>
<keyword evidence="4 6" id="KW-1133">Transmembrane helix</keyword>
<organism evidence="9 10">
    <name type="scientific">bacterium (Candidatus Gribaldobacteria) CG_4_10_14_0_2_um_filter_36_18</name>
    <dbReference type="NCBI Taxonomy" id="2014264"/>
    <lineage>
        <taxon>Bacteria</taxon>
        <taxon>Candidatus Gribaldobacteria</taxon>
    </lineage>
</organism>
<feature type="transmembrane region" description="Helical" evidence="6">
    <location>
        <begin position="377"/>
        <end position="398"/>
    </location>
</feature>
<gene>
    <name evidence="9" type="ORF">COX73_00455</name>
</gene>
<dbReference type="PANTHER" id="PTHR30619">
    <property type="entry name" value="DNA INTERNALIZATION/COMPETENCE PROTEIN COMEC/REC2"/>
    <property type="match status" value="1"/>
</dbReference>
<dbReference type="PANTHER" id="PTHR30619:SF7">
    <property type="entry name" value="BETA-LACTAMASE DOMAIN PROTEIN"/>
    <property type="match status" value="1"/>
</dbReference>
<feature type="transmembrane region" description="Helical" evidence="6">
    <location>
        <begin position="247"/>
        <end position="272"/>
    </location>
</feature>
<evidence type="ECO:0000256" key="1">
    <source>
        <dbReference type="ARBA" id="ARBA00004651"/>
    </source>
</evidence>
<feature type="domain" description="DUF4131" evidence="8">
    <location>
        <begin position="34"/>
        <end position="182"/>
    </location>
</feature>
<dbReference type="Pfam" id="PF03772">
    <property type="entry name" value="Competence"/>
    <property type="match status" value="1"/>
</dbReference>
<keyword evidence="5 6" id="KW-0472">Membrane</keyword>
<feature type="transmembrane region" description="Helical" evidence="6">
    <location>
        <begin position="445"/>
        <end position="464"/>
    </location>
</feature>
<evidence type="ECO:0000256" key="5">
    <source>
        <dbReference type="ARBA" id="ARBA00023136"/>
    </source>
</evidence>
<dbReference type="AlphaFoldDB" id="A0A2M7VL21"/>
<keyword evidence="3 6" id="KW-0812">Transmembrane</keyword>
<dbReference type="InterPro" id="IPR052159">
    <property type="entry name" value="Competence_DNA_uptake"/>
</dbReference>
<feature type="transmembrane region" description="Helical" evidence="6">
    <location>
        <begin position="284"/>
        <end position="310"/>
    </location>
</feature>
<protein>
    <recommendedName>
        <fullName evidence="11">ComEC/Rec2-related protein domain-containing protein</fullName>
    </recommendedName>
</protein>
<sequence>MTSSKIVLYLCLSFIGGIFISSLLVVPKLIIGELFVLGVFYSLFFLKQRPILVFGICLIILAFGILRYQITLNNFENAELRNFIDFSKPIKILAEVIKEPDVRENNINLTVRIEELLINKIGIPMEGKILVTTSRYPEYQYGDRLKIIGSLKDPPIFGDFSYKDYLRKDGILAIMFYPEISQKPAESGSPSAFYGRILSFKNKLREAVNQSLSPPQSSILAAVILGDKRNISEEWKDKLNRTGLRHLTAVSGMHIVILTSILMSFLIAIGFWRGQAFYLTVGFIFLYILMIGFQPSAVRAAIMAGLFLSAQKVGRVSYSQRAVIFAGALMLAQNPFLLKNDVGFQLSFLAVMGIIYLFSIFQRWLKFIPQDKYLNLKNILSMTFSAQVFTLPILIYNFGYLSLVSPLTNILIVPLLPFIMVSGFIFSLVGIFWQFLGWLLSFPAWLLLTYLTKIIDWFYCLPFASLEFKISWQWVLIFYLILGYFVWRLKEKERWKFLDF</sequence>
<dbReference type="GO" id="GO:0005886">
    <property type="term" value="C:plasma membrane"/>
    <property type="evidence" value="ECO:0007669"/>
    <property type="project" value="UniProtKB-SubCell"/>
</dbReference>
<name>A0A2M7VL21_9BACT</name>
<accession>A0A2M7VL21</accession>
<dbReference type="NCBIfam" id="TIGR00360">
    <property type="entry name" value="ComEC_N-term"/>
    <property type="match status" value="1"/>
</dbReference>
<evidence type="ECO:0000259" key="7">
    <source>
        <dbReference type="Pfam" id="PF03772"/>
    </source>
</evidence>
<feature type="transmembrane region" description="Helical" evidence="6">
    <location>
        <begin position="410"/>
        <end position="433"/>
    </location>
</feature>
<feature type="domain" description="ComEC/Rec2-related protein" evidence="7">
    <location>
        <begin position="224"/>
        <end position="489"/>
    </location>
</feature>
<feature type="transmembrane region" description="Helical" evidence="6">
    <location>
        <begin position="344"/>
        <end position="365"/>
    </location>
</feature>
<dbReference type="EMBL" id="PFPS01000021">
    <property type="protein sequence ID" value="PJA02494.1"/>
    <property type="molecule type" value="Genomic_DNA"/>
</dbReference>
<dbReference type="InterPro" id="IPR025405">
    <property type="entry name" value="DUF4131"/>
</dbReference>
<dbReference type="Pfam" id="PF13567">
    <property type="entry name" value="DUF4131"/>
    <property type="match status" value="1"/>
</dbReference>
<evidence type="ECO:0000256" key="2">
    <source>
        <dbReference type="ARBA" id="ARBA00022475"/>
    </source>
</evidence>
<evidence type="ECO:0000256" key="4">
    <source>
        <dbReference type="ARBA" id="ARBA00022989"/>
    </source>
</evidence>
<reference evidence="10" key="1">
    <citation type="submission" date="2017-09" db="EMBL/GenBank/DDBJ databases">
        <title>Depth-based differentiation of microbial function through sediment-hosted aquifers and enrichment of novel symbionts in the deep terrestrial subsurface.</title>
        <authorList>
            <person name="Probst A.J."/>
            <person name="Ladd B."/>
            <person name="Jarett J.K."/>
            <person name="Geller-Mcgrath D.E."/>
            <person name="Sieber C.M.K."/>
            <person name="Emerson J.B."/>
            <person name="Anantharaman K."/>
            <person name="Thomas B.C."/>
            <person name="Malmstrom R."/>
            <person name="Stieglmeier M."/>
            <person name="Klingl A."/>
            <person name="Woyke T."/>
            <person name="Ryan C.M."/>
            <person name="Banfield J.F."/>
        </authorList>
    </citation>
    <scope>NUCLEOTIDE SEQUENCE [LARGE SCALE GENOMIC DNA]</scope>
</reference>
<feature type="transmembrane region" description="Helical" evidence="6">
    <location>
        <begin position="51"/>
        <end position="70"/>
    </location>
</feature>
<evidence type="ECO:0000259" key="8">
    <source>
        <dbReference type="Pfam" id="PF13567"/>
    </source>
</evidence>
<evidence type="ECO:0000313" key="9">
    <source>
        <dbReference type="EMBL" id="PJA02494.1"/>
    </source>
</evidence>
<proteinExistence type="predicted"/>
<comment type="caution">
    <text evidence="9">The sequence shown here is derived from an EMBL/GenBank/DDBJ whole genome shotgun (WGS) entry which is preliminary data.</text>
</comment>
<evidence type="ECO:0000256" key="6">
    <source>
        <dbReference type="SAM" id="Phobius"/>
    </source>
</evidence>
<evidence type="ECO:0000256" key="3">
    <source>
        <dbReference type="ARBA" id="ARBA00022692"/>
    </source>
</evidence>
<keyword evidence="2" id="KW-1003">Cell membrane</keyword>
<feature type="transmembrane region" description="Helical" evidence="6">
    <location>
        <begin position="7"/>
        <end position="31"/>
    </location>
</feature>
<evidence type="ECO:0008006" key="11">
    <source>
        <dbReference type="Google" id="ProtNLM"/>
    </source>
</evidence>
<evidence type="ECO:0000313" key="10">
    <source>
        <dbReference type="Proteomes" id="UP000231469"/>
    </source>
</evidence>
<dbReference type="Proteomes" id="UP000231469">
    <property type="component" value="Unassembled WGS sequence"/>
</dbReference>